<dbReference type="AlphaFoldDB" id="A0A4P6UMA9"/>
<evidence type="ECO:0000313" key="4">
    <source>
        <dbReference type="Proteomes" id="UP000292939"/>
    </source>
</evidence>
<keyword evidence="2" id="KW-0732">Signal</keyword>
<gene>
    <name evidence="3" type="ORF">DW355_01195</name>
</gene>
<dbReference type="PANTHER" id="PTHR42928:SF5">
    <property type="entry name" value="BLR1237 PROTEIN"/>
    <property type="match status" value="1"/>
</dbReference>
<dbReference type="Gene3D" id="3.40.190.150">
    <property type="entry name" value="Bordetella uptake gene, domain 1"/>
    <property type="match status" value="1"/>
</dbReference>
<dbReference type="PANTHER" id="PTHR42928">
    <property type="entry name" value="TRICARBOXYLATE-BINDING PROTEIN"/>
    <property type="match status" value="1"/>
</dbReference>
<dbReference type="KEGG" id="hgr:DW355_01195"/>
<dbReference type="Pfam" id="PF03401">
    <property type="entry name" value="TctC"/>
    <property type="match status" value="1"/>
</dbReference>
<evidence type="ECO:0000256" key="1">
    <source>
        <dbReference type="ARBA" id="ARBA00006987"/>
    </source>
</evidence>
<dbReference type="Gene3D" id="3.40.190.10">
    <property type="entry name" value="Periplasmic binding protein-like II"/>
    <property type="match status" value="1"/>
</dbReference>
<reference evidence="3 4" key="1">
    <citation type="submission" date="2018-07" db="EMBL/GenBank/DDBJ databases">
        <title>Exploring interactions and the metabolic potential of the ultra-small soil bacteria Hylemonella gracilis.</title>
        <authorList>
            <person name="Tyc O."/>
            <person name="Kulkarni P."/>
            <person name="Gawehns F."/>
            <person name="Hundscheid M."/>
            <person name="Zweers H."/>
            <person name="Garbeva P."/>
        </authorList>
    </citation>
    <scope>NUCLEOTIDE SEQUENCE [LARGE SCALE GENOMIC DNA]</scope>
    <source>
        <strain evidence="3 4">NS1</strain>
    </source>
</reference>
<name>A0A4P6UMA9_9BURK</name>
<protein>
    <submittedName>
        <fullName evidence="3">Tripartite tricarboxylate transporter substrate binding protein</fullName>
    </submittedName>
</protein>
<dbReference type="EMBL" id="CP031395">
    <property type="protein sequence ID" value="QBK06313.1"/>
    <property type="molecule type" value="Genomic_DNA"/>
</dbReference>
<dbReference type="InterPro" id="IPR042100">
    <property type="entry name" value="Bug_dom1"/>
</dbReference>
<dbReference type="PIRSF" id="PIRSF017082">
    <property type="entry name" value="YflP"/>
    <property type="match status" value="1"/>
</dbReference>
<feature type="chain" id="PRO_5020963477" evidence="2">
    <location>
        <begin position="26"/>
        <end position="320"/>
    </location>
</feature>
<dbReference type="CDD" id="cd07012">
    <property type="entry name" value="PBP2_Bug_TTT"/>
    <property type="match status" value="1"/>
</dbReference>
<comment type="similarity">
    <text evidence="1">Belongs to the UPF0065 (bug) family.</text>
</comment>
<accession>A0A4P6UMA9</accession>
<organism evidence="3 4">
    <name type="scientific">Hylemonella gracilis</name>
    <dbReference type="NCBI Taxonomy" id="80880"/>
    <lineage>
        <taxon>Bacteria</taxon>
        <taxon>Pseudomonadati</taxon>
        <taxon>Pseudomonadota</taxon>
        <taxon>Betaproteobacteria</taxon>
        <taxon>Burkholderiales</taxon>
        <taxon>Comamonadaceae</taxon>
        <taxon>Hylemonella</taxon>
    </lineage>
</organism>
<dbReference type="OrthoDB" id="8678477at2"/>
<dbReference type="Proteomes" id="UP000292939">
    <property type="component" value="Chromosome"/>
</dbReference>
<dbReference type="RefSeq" id="WP_131277275.1">
    <property type="nucleotide sequence ID" value="NZ_CP031395.1"/>
</dbReference>
<evidence type="ECO:0000256" key="2">
    <source>
        <dbReference type="SAM" id="SignalP"/>
    </source>
</evidence>
<dbReference type="InterPro" id="IPR005064">
    <property type="entry name" value="BUG"/>
</dbReference>
<evidence type="ECO:0000313" key="3">
    <source>
        <dbReference type="EMBL" id="QBK06313.1"/>
    </source>
</evidence>
<proteinExistence type="inferred from homology"/>
<feature type="signal peptide" evidence="2">
    <location>
        <begin position="1"/>
        <end position="25"/>
    </location>
</feature>
<sequence>MLRASICALIPGVGAALTWPALSQAAALWPDRPVRILVAYPPGGVSNDMARVLGQALAPRLGVPVVVENRPGAGGSLAMEALSRAPADGYTLCFSAITPLTLLPHLQTLPYDPQRDIAPVLSVMLTPVLVVATHAFTGRDLADVVTQARERPGALRWASSGHGTTGHFVLEQVRRAQALDITHVPYQGGGMQLNDALAGHFELLSTNVGPQQLQYVREGRLRPLAVGAPRRLPVLPDVPTLAELGFASANRASVFGLFAPGGTPVEWLDRLNAAGNAVLAEPAVRERMLAVSNLPTGGTREDFAREIAMERQAAAEALRP</sequence>